<sequence length="75" mass="8545">MDWTVVRDRSCDGFFRRDKGESLEATRFAAAFKERGALIAHIVQTFLRQLPVNFGLRFSMNALAPSLWSCVYSVS</sequence>
<accession>A0A829YGX9</accession>
<protein>
    <submittedName>
        <fullName evidence="1">Uncharacterized protein</fullName>
    </submittedName>
</protein>
<dbReference type="Proteomes" id="UP000445000">
    <property type="component" value="Unassembled WGS sequence"/>
</dbReference>
<dbReference type="EMBL" id="BLJN01000004">
    <property type="protein sequence ID" value="GFE82058.1"/>
    <property type="molecule type" value="Genomic_DNA"/>
</dbReference>
<name>A0A829YGX9_9GAMM</name>
<proteinExistence type="predicted"/>
<reference evidence="2" key="1">
    <citation type="submission" date="2020-01" db="EMBL/GenBank/DDBJ databases">
        <title>'Steroidobacter agaridevorans' sp. nov., agar-degrading bacteria isolated from rhizosphere soils.</title>
        <authorList>
            <person name="Ikenaga M."/>
            <person name="Kataoka M."/>
            <person name="Murouchi A."/>
            <person name="Katsuragi S."/>
            <person name="Sakai M."/>
        </authorList>
    </citation>
    <scope>NUCLEOTIDE SEQUENCE [LARGE SCALE GENOMIC DNA]</scope>
    <source>
        <strain evidence="2">YU21-B</strain>
    </source>
</reference>
<evidence type="ECO:0000313" key="2">
    <source>
        <dbReference type="Proteomes" id="UP000445000"/>
    </source>
</evidence>
<gene>
    <name evidence="1" type="ORF">GCM10011487_40580</name>
</gene>
<keyword evidence="2" id="KW-1185">Reference proteome</keyword>
<organism evidence="1 2">
    <name type="scientific">Steroidobacter agaridevorans</name>
    <dbReference type="NCBI Taxonomy" id="2695856"/>
    <lineage>
        <taxon>Bacteria</taxon>
        <taxon>Pseudomonadati</taxon>
        <taxon>Pseudomonadota</taxon>
        <taxon>Gammaproteobacteria</taxon>
        <taxon>Steroidobacterales</taxon>
        <taxon>Steroidobacteraceae</taxon>
        <taxon>Steroidobacter</taxon>
    </lineage>
</organism>
<comment type="caution">
    <text evidence="1">The sequence shown here is derived from an EMBL/GenBank/DDBJ whole genome shotgun (WGS) entry which is preliminary data.</text>
</comment>
<dbReference type="AlphaFoldDB" id="A0A829YGX9"/>
<evidence type="ECO:0000313" key="1">
    <source>
        <dbReference type="EMBL" id="GFE82058.1"/>
    </source>
</evidence>